<dbReference type="PANTHER" id="PTHR46929:SF33">
    <property type="entry name" value="L10-INTERACTING MYB DOMAIN-CONTAINING PROTEIN-LIKE ISOFORM X1"/>
    <property type="match status" value="1"/>
</dbReference>
<reference evidence="3" key="1">
    <citation type="submission" date="2025-08" db="UniProtKB">
        <authorList>
            <consortium name="RefSeq"/>
        </authorList>
    </citation>
    <scope>IDENTIFICATION</scope>
    <source>
        <tissue evidence="3">Fruit stalk</tissue>
    </source>
</reference>
<proteinExistence type="predicted"/>
<evidence type="ECO:0000259" key="1">
    <source>
        <dbReference type="Pfam" id="PF12776"/>
    </source>
</evidence>
<dbReference type="KEGG" id="dzi:111311637"/>
<dbReference type="RefSeq" id="XP_022766930.1">
    <property type="nucleotide sequence ID" value="XM_022911195.1"/>
</dbReference>
<dbReference type="Proteomes" id="UP000515121">
    <property type="component" value="Unplaced"/>
</dbReference>
<name>A0A6P6AQ30_DURZI</name>
<dbReference type="Pfam" id="PF12776">
    <property type="entry name" value="Myb_DNA-bind_3"/>
    <property type="match status" value="2"/>
</dbReference>
<evidence type="ECO:0000313" key="3">
    <source>
        <dbReference type="RefSeq" id="XP_022766930.1"/>
    </source>
</evidence>
<evidence type="ECO:0000313" key="2">
    <source>
        <dbReference type="Proteomes" id="UP000515121"/>
    </source>
</evidence>
<gene>
    <name evidence="3" type="primary">LOC111311637</name>
</gene>
<accession>A0A6P6AQ30</accession>
<feature type="domain" description="Myb/SANT-like" evidence="1">
    <location>
        <begin position="184"/>
        <end position="277"/>
    </location>
</feature>
<dbReference type="InterPro" id="IPR024752">
    <property type="entry name" value="Myb/SANT-like_dom"/>
</dbReference>
<dbReference type="PANTHER" id="PTHR46929">
    <property type="entry name" value="EXPRESSED PROTEIN"/>
    <property type="match status" value="1"/>
</dbReference>
<protein>
    <submittedName>
        <fullName evidence="3">L10-interacting MYB domain-containing protein-like</fullName>
    </submittedName>
</protein>
<keyword evidence="2" id="KW-1185">Reference proteome</keyword>
<feature type="domain" description="Myb/SANT-like" evidence="1">
    <location>
        <begin position="21"/>
        <end position="115"/>
    </location>
</feature>
<dbReference type="AlphaFoldDB" id="A0A6P6AQ30"/>
<sequence>MVAGEEMDDDFFSNTENVRANWMPPHDQYFVELLMDQVQRGNKTGYAFKQQAWVDMITEFNSKFGFKYDIDVLKNRFKRMRKQYNDMRILLAQSGFEWDEAMKMVKADDNTWDEYLKLSASHSQAHPDMQIYRTKAVQYYKELCMICGHTVADGRYSLSCFDVDFENEVDDKTPSAGDRSKIDWTPTMDQYFLELMLALVHKGNKVGRTFKKKAWVCMITLFNAKFGFQHSRAVLKNRYKILRSQYASIRTLLTQKGFHWDETQKMVLADDRVWNKYIKKIQKQINSML</sequence>
<dbReference type="GeneID" id="111311637"/>
<dbReference type="OrthoDB" id="1848055at2759"/>
<organism evidence="2 3">
    <name type="scientific">Durio zibethinus</name>
    <name type="common">Durian</name>
    <dbReference type="NCBI Taxonomy" id="66656"/>
    <lineage>
        <taxon>Eukaryota</taxon>
        <taxon>Viridiplantae</taxon>
        <taxon>Streptophyta</taxon>
        <taxon>Embryophyta</taxon>
        <taxon>Tracheophyta</taxon>
        <taxon>Spermatophyta</taxon>
        <taxon>Magnoliopsida</taxon>
        <taxon>eudicotyledons</taxon>
        <taxon>Gunneridae</taxon>
        <taxon>Pentapetalae</taxon>
        <taxon>rosids</taxon>
        <taxon>malvids</taxon>
        <taxon>Malvales</taxon>
        <taxon>Malvaceae</taxon>
        <taxon>Helicteroideae</taxon>
        <taxon>Durio</taxon>
    </lineage>
</organism>